<protein>
    <submittedName>
        <fullName evidence="2">Uncharacterized protein</fullName>
    </submittedName>
</protein>
<accession>A0AAD7WTL1</accession>
<feature type="compositionally biased region" description="Polar residues" evidence="1">
    <location>
        <begin position="10"/>
        <end position="21"/>
    </location>
</feature>
<gene>
    <name evidence="2" type="ORF">AAFF_G00252330</name>
</gene>
<evidence type="ECO:0000256" key="1">
    <source>
        <dbReference type="SAM" id="MobiDB-lite"/>
    </source>
</evidence>
<reference evidence="2" key="1">
    <citation type="journal article" date="2023" name="Science">
        <title>Genome structures resolve the early diversification of teleost fishes.</title>
        <authorList>
            <person name="Parey E."/>
            <person name="Louis A."/>
            <person name="Montfort J."/>
            <person name="Bouchez O."/>
            <person name="Roques C."/>
            <person name="Iampietro C."/>
            <person name="Lluch J."/>
            <person name="Castinel A."/>
            <person name="Donnadieu C."/>
            <person name="Desvignes T."/>
            <person name="Floi Bucao C."/>
            <person name="Jouanno E."/>
            <person name="Wen M."/>
            <person name="Mejri S."/>
            <person name="Dirks R."/>
            <person name="Jansen H."/>
            <person name="Henkel C."/>
            <person name="Chen W.J."/>
            <person name="Zahm M."/>
            <person name="Cabau C."/>
            <person name="Klopp C."/>
            <person name="Thompson A.W."/>
            <person name="Robinson-Rechavi M."/>
            <person name="Braasch I."/>
            <person name="Lecointre G."/>
            <person name="Bobe J."/>
            <person name="Postlethwait J.H."/>
            <person name="Berthelot C."/>
            <person name="Roest Crollius H."/>
            <person name="Guiguen Y."/>
        </authorList>
    </citation>
    <scope>NUCLEOTIDE SEQUENCE</scope>
    <source>
        <strain evidence="2">NC1722</strain>
    </source>
</reference>
<comment type="caution">
    <text evidence="2">The sequence shown here is derived from an EMBL/GenBank/DDBJ whole genome shotgun (WGS) entry which is preliminary data.</text>
</comment>
<evidence type="ECO:0000313" key="2">
    <source>
        <dbReference type="EMBL" id="KAJ8408598.1"/>
    </source>
</evidence>
<organism evidence="2 3">
    <name type="scientific">Aldrovandia affinis</name>
    <dbReference type="NCBI Taxonomy" id="143900"/>
    <lineage>
        <taxon>Eukaryota</taxon>
        <taxon>Metazoa</taxon>
        <taxon>Chordata</taxon>
        <taxon>Craniata</taxon>
        <taxon>Vertebrata</taxon>
        <taxon>Euteleostomi</taxon>
        <taxon>Actinopterygii</taxon>
        <taxon>Neopterygii</taxon>
        <taxon>Teleostei</taxon>
        <taxon>Notacanthiformes</taxon>
        <taxon>Halosauridae</taxon>
        <taxon>Aldrovandia</taxon>
    </lineage>
</organism>
<dbReference type="Proteomes" id="UP001221898">
    <property type="component" value="Unassembled WGS sequence"/>
</dbReference>
<proteinExistence type="predicted"/>
<dbReference type="EMBL" id="JAINUG010000034">
    <property type="protein sequence ID" value="KAJ8408598.1"/>
    <property type="molecule type" value="Genomic_DNA"/>
</dbReference>
<evidence type="ECO:0000313" key="3">
    <source>
        <dbReference type="Proteomes" id="UP001221898"/>
    </source>
</evidence>
<feature type="region of interest" description="Disordered" evidence="1">
    <location>
        <begin position="1"/>
        <end position="21"/>
    </location>
</feature>
<dbReference type="AlphaFoldDB" id="A0AAD7WTL1"/>
<name>A0AAD7WTL1_9TELE</name>
<keyword evidence="3" id="KW-1185">Reference proteome</keyword>
<sequence>MGRWAGGQGVLSTARDSTASPTSVCFGLAWPALPLPLIPEWRGSREKVPSAPDYRLAISARSPPLILILPSVSGSDTALQSVLDPQVTHLQVS</sequence>